<evidence type="ECO:0000313" key="2">
    <source>
        <dbReference type="Proteomes" id="UP000287651"/>
    </source>
</evidence>
<reference evidence="1 2" key="1">
    <citation type="journal article" date="2014" name="Agronomy (Basel)">
        <title>A Draft Genome Sequence for Ensete ventricosum, the Drought-Tolerant Tree Against Hunger.</title>
        <authorList>
            <person name="Harrison J."/>
            <person name="Moore K.A."/>
            <person name="Paszkiewicz K."/>
            <person name="Jones T."/>
            <person name="Grant M."/>
            <person name="Ambacheew D."/>
            <person name="Muzemil S."/>
            <person name="Studholme D.J."/>
        </authorList>
    </citation>
    <scope>NUCLEOTIDE SEQUENCE [LARGE SCALE GENOMIC DNA]</scope>
</reference>
<organism evidence="1 2">
    <name type="scientific">Ensete ventricosum</name>
    <name type="common">Abyssinian banana</name>
    <name type="synonym">Musa ensete</name>
    <dbReference type="NCBI Taxonomy" id="4639"/>
    <lineage>
        <taxon>Eukaryota</taxon>
        <taxon>Viridiplantae</taxon>
        <taxon>Streptophyta</taxon>
        <taxon>Embryophyta</taxon>
        <taxon>Tracheophyta</taxon>
        <taxon>Spermatophyta</taxon>
        <taxon>Magnoliopsida</taxon>
        <taxon>Liliopsida</taxon>
        <taxon>Zingiberales</taxon>
        <taxon>Musaceae</taxon>
        <taxon>Ensete</taxon>
    </lineage>
</organism>
<protein>
    <submittedName>
        <fullName evidence="1">Uncharacterized protein</fullName>
    </submittedName>
</protein>
<dbReference type="AlphaFoldDB" id="A0A426Z046"/>
<dbReference type="Proteomes" id="UP000287651">
    <property type="component" value="Unassembled WGS sequence"/>
</dbReference>
<proteinExistence type="predicted"/>
<sequence length="76" mass="8041">MLVGAYRPCGLTAADRPLWRGPWPLPVAPLEGPLATVGLPLQVAKSWPAASIGDLAVAGRPSSSLLRLLRKRSKNT</sequence>
<gene>
    <name evidence="1" type="ORF">B296_00004196</name>
</gene>
<dbReference type="EMBL" id="AMZH03009195">
    <property type="protein sequence ID" value="RRT57358.1"/>
    <property type="molecule type" value="Genomic_DNA"/>
</dbReference>
<evidence type="ECO:0000313" key="1">
    <source>
        <dbReference type="EMBL" id="RRT57358.1"/>
    </source>
</evidence>
<accession>A0A426Z046</accession>
<name>A0A426Z046_ENSVE</name>
<comment type="caution">
    <text evidence="1">The sequence shown here is derived from an EMBL/GenBank/DDBJ whole genome shotgun (WGS) entry which is preliminary data.</text>
</comment>